<comment type="similarity">
    <text evidence="1">Belongs to the VPS13 family.</text>
</comment>
<evidence type="ECO:0000259" key="3">
    <source>
        <dbReference type="Pfam" id="PF25033"/>
    </source>
</evidence>
<protein>
    <submittedName>
        <fullName evidence="4">Vacuolar protein sorting-associated protein 13C</fullName>
    </submittedName>
</protein>
<dbReference type="Proteomes" id="UP000054359">
    <property type="component" value="Unassembled WGS sequence"/>
</dbReference>
<evidence type="ECO:0000313" key="4">
    <source>
        <dbReference type="EMBL" id="KFM61574.1"/>
    </source>
</evidence>
<dbReference type="PANTHER" id="PTHR16166">
    <property type="entry name" value="VACUOLAR PROTEIN SORTING-ASSOCIATED PROTEIN VPS13"/>
    <property type="match status" value="1"/>
</dbReference>
<feature type="region of interest" description="Disordered" evidence="2">
    <location>
        <begin position="146"/>
        <end position="170"/>
    </location>
</feature>
<organism evidence="4 5">
    <name type="scientific">Stegodyphus mimosarum</name>
    <name type="common">African social velvet spider</name>
    <dbReference type="NCBI Taxonomy" id="407821"/>
    <lineage>
        <taxon>Eukaryota</taxon>
        <taxon>Metazoa</taxon>
        <taxon>Ecdysozoa</taxon>
        <taxon>Arthropoda</taxon>
        <taxon>Chelicerata</taxon>
        <taxon>Arachnida</taxon>
        <taxon>Araneae</taxon>
        <taxon>Araneomorphae</taxon>
        <taxon>Entelegynae</taxon>
        <taxon>Eresoidea</taxon>
        <taxon>Eresidae</taxon>
        <taxon>Stegodyphus</taxon>
    </lineage>
</organism>
<dbReference type="GO" id="GO:0006623">
    <property type="term" value="P:protein targeting to vacuole"/>
    <property type="evidence" value="ECO:0007669"/>
    <property type="project" value="TreeGrafter"/>
</dbReference>
<keyword evidence="5" id="KW-1185">Reference proteome</keyword>
<dbReference type="InterPro" id="IPR056747">
    <property type="entry name" value="VPS13-like_M"/>
</dbReference>
<dbReference type="PANTHER" id="PTHR16166:SF93">
    <property type="entry name" value="INTERMEMBRANE LIPID TRANSFER PROTEIN VPS13"/>
    <property type="match status" value="1"/>
</dbReference>
<accession>A0A087T8Y5</accession>
<evidence type="ECO:0000313" key="5">
    <source>
        <dbReference type="Proteomes" id="UP000054359"/>
    </source>
</evidence>
<evidence type="ECO:0000256" key="2">
    <source>
        <dbReference type="SAM" id="MobiDB-lite"/>
    </source>
</evidence>
<feature type="compositionally biased region" description="Polar residues" evidence="2">
    <location>
        <begin position="662"/>
        <end position="674"/>
    </location>
</feature>
<gene>
    <name evidence="4" type="ORF">X975_00068</name>
</gene>
<feature type="compositionally biased region" description="Basic and acidic residues" evidence="2">
    <location>
        <begin position="154"/>
        <end position="170"/>
    </location>
</feature>
<feature type="compositionally biased region" description="Polar residues" evidence="2">
    <location>
        <begin position="485"/>
        <end position="503"/>
    </location>
</feature>
<proteinExistence type="inferred from homology"/>
<dbReference type="GO" id="GO:0045053">
    <property type="term" value="P:protein retention in Golgi apparatus"/>
    <property type="evidence" value="ECO:0007669"/>
    <property type="project" value="TreeGrafter"/>
</dbReference>
<dbReference type="InterPro" id="IPR026847">
    <property type="entry name" value="VPS13"/>
</dbReference>
<reference evidence="4 5" key="1">
    <citation type="submission" date="2013-11" db="EMBL/GenBank/DDBJ databases">
        <title>Genome sequencing of Stegodyphus mimosarum.</title>
        <authorList>
            <person name="Bechsgaard J."/>
        </authorList>
    </citation>
    <scope>NUCLEOTIDE SEQUENCE [LARGE SCALE GENOMIC DNA]</scope>
</reference>
<feature type="non-terminal residue" evidence="4">
    <location>
        <position position="1219"/>
    </location>
</feature>
<feature type="region of interest" description="Disordered" evidence="2">
    <location>
        <begin position="481"/>
        <end position="503"/>
    </location>
</feature>
<dbReference type="OMA" id="CEADITN"/>
<dbReference type="STRING" id="407821.A0A087T8Y5"/>
<name>A0A087T8Y5_STEMI</name>
<feature type="region of interest" description="Disordered" evidence="2">
    <location>
        <begin position="662"/>
        <end position="683"/>
    </location>
</feature>
<feature type="domain" description="VPS13-like middle region" evidence="3">
    <location>
        <begin position="198"/>
        <end position="1019"/>
    </location>
</feature>
<evidence type="ECO:0000256" key="1">
    <source>
        <dbReference type="ARBA" id="ARBA00006545"/>
    </source>
</evidence>
<dbReference type="Pfam" id="PF25033">
    <property type="entry name" value="VPS13_M"/>
    <property type="match status" value="1"/>
</dbReference>
<sequence length="1219" mass="136561">MELKFEIEQFSFAVSRRIRKKDVKMLKFAVHNLGTNVCMRTFDMTADIYLGGIILEHSEFQTPKGEPLKMISTTLNESEENLFSLKYLSANKKAPDFAAMYDSILQNIKVDFREIDIILHQEAILSIMDFSNTLLSSMQSLSEKPAAVTPAPCSDKEPTKKKSHSEEKVKPKLVSKRKVDSQLIDIQLNAALESIRLIICNKKYEITDISIKGMNASVTVQKSKTSLSASLKDMIVYDPSPRALYPQIINTVAGEVLDVKLIIFNDATDDENYINMSAVDMSICVSFGRMKIVFLNKFVSSLLMFLDHFQAAKDRVAEASAAAAEVAKQSMEEVYEKSTRISLDIVIQAPVIITPQNSLSSNAIVVDLGILKIMNHFMLGEKKNELGIPAIFEEMVLDLQNLQLFRALVKPDTGDIIAQCLILEPISFTLEVIRNHSFSWHTEQPEMKISGKLAAVKVTLSQDDYNTVMKVLSENLAEIPEDSQPKTSVSATPNSVETKTTSQTVSAVPEKRISVCDVVPCKVHKRFNFLFILDSVVLTLCHGETQLTEGLSEREKSCSIAEVQIKVLEAHAVMMSDSSMLAEVFLKDVILEDTRKTRKSGVTRLMERSATEGLENMINIEFKQSKTGEKTLQTTVSSFSLIFCLDYIMMLGEFFSGSSSSTQPQTAQVSSESNAVKPKQSVVSTAPQSLSETSLSNASGVTVIYLKVEQPDIVLIENIEDVNSSAIFLNNEIDLKMTIAGTSQAISGSINNLTFYTACFNAEKRRETSAKILSPCHIDVQCNFREHSQHLDVIFRDLIFHISPGTVTLITSILSSIVSEPVKVEDKATLEEKDYSDLWTVKSLKDEKFWFLETVAVEEAICMEKEDSLQDIVVQPEIHQQLLFTMRKVVITLEAGVGTRTVPMLLMESSFQADIRDWASNLYIGSSFSLEMSYYNEKIAVWEPLIEPIETSRGHRSWELIMELSKSVDALDLSPDEDEPDEVVFAPPQMSIQVAAQDVLELTVSKTSMDVLTNLGQAFQEAVNKAVGKEPVEPHAPYHVNNYLGIPINIILSNGIFQILNEDKSYNCVKLESGCPSLHLTYSLPKTGPSSRLSVLKKQDFKEETYFNIMIAQEDMTVERRISVACTDKRFFQLPRVTYPGNRWGFVISILSLYGSKFVTFHSILKVHNHFSVPVDIYYMKPSLNEVEWCACAEPNKTEYIPLHAVYTSTSELFFKPKN</sequence>
<dbReference type="EMBL" id="KK114029">
    <property type="protein sequence ID" value="KFM61574.1"/>
    <property type="molecule type" value="Genomic_DNA"/>
</dbReference>
<dbReference type="OrthoDB" id="428159at2759"/>
<dbReference type="AlphaFoldDB" id="A0A087T8Y5"/>